<keyword evidence="3" id="KW-1185">Reference proteome</keyword>
<keyword evidence="1" id="KW-0472">Membrane</keyword>
<feature type="transmembrane region" description="Helical" evidence="1">
    <location>
        <begin position="286"/>
        <end position="306"/>
    </location>
</feature>
<dbReference type="RefSeq" id="WP_095642398.1">
    <property type="nucleotide sequence ID" value="NZ_LMVO01000034.1"/>
</dbReference>
<dbReference type="Proteomes" id="UP000243820">
    <property type="component" value="Unassembled WGS sequence"/>
</dbReference>
<dbReference type="EMBL" id="LMVO01000034">
    <property type="protein sequence ID" value="PAV08961.1"/>
    <property type="molecule type" value="Genomic_DNA"/>
</dbReference>
<name>A0AAX0Q6U5_9EURY</name>
<evidence type="ECO:0000313" key="3">
    <source>
        <dbReference type="Proteomes" id="UP000243820"/>
    </source>
</evidence>
<organism evidence="2 3">
    <name type="scientific">Methanocorpusculum parvum</name>
    <dbReference type="NCBI Taxonomy" id="2193"/>
    <lineage>
        <taxon>Archaea</taxon>
        <taxon>Methanobacteriati</taxon>
        <taxon>Methanobacteriota</taxon>
        <taxon>Stenosarchaea group</taxon>
        <taxon>Methanomicrobia</taxon>
        <taxon>Methanomicrobiales</taxon>
        <taxon>Methanocorpusculaceae</taxon>
        <taxon>Methanocorpusculum</taxon>
    </lineage>
</organism>
<accession>A0AAX0Q6U5</accession>
<evidence type="ECO:0000313" key="2">
    <source>
        <dbReference type="EMBL" id="PAV08961.1"/>
    </source>
</evidence>
<dbReference type="AlphaFoldDB" id="A0AAX0Q6U5"/>
<sequence length="309" mass="31363">MKKTSYLFIALIVLFLFAGAASAQTIGGDKGVVQVTCDVNGASASLISINGDVVETKTITNGMAEFYVYTTGTPVNQVIVSADGYYTASASVSVPAAGETTVVPVTLEAKPVGGDRGFLQVNTNVIGAKVDVMSSGSVGYSGYTDVDGKIQFAVYTTGTPINSVVVSAPGWVTQTVTVSVPAKGQTEIVNIEMVSTNPIIGGDQGVISVTSNVEGAKVELISISGSVGYTGTISNGKADIAVFTTGTPVNQARVSATGYQTATVGVIMPSKGETLTFNAPLNATPASPMGFAILGLLGVIGVVALVRRD</sequence>
<gene>
    <name evidence="2" type="ORF">ASJ83_01275</name>
</gene>
<evidence type="ECO:0008006" key="4">
    <source>
        <dbReference type="Google" id="ProtNLM"/>
    </source>
</evidence>
<reference evidence="2 3" key="1">
    <citation type="journal article" date="2017" name="BMC Genomics">
        <title>Genomic analysis of methanogenic archaea reveals a shift towards energy conservation.</title>
        <authorList>
            <person name="Gilmore S.P."/>
            <person name="Henske J.K."/>
            <person name="Sexton J.A."/>
            <person name="Solomon K.V."/>
            <person name="Seppala S."/>
            <person name="Yoo J.I."/>
            <person name="Huyett L.M."/>
            <person name="Pressman A."/>
            <person name="Cogan J.Z."/>
            <person name="Kivenson V."/>
            <person name="Peng X."/>
            <person name="Tan Y."/>
            <person name="Valentine D.L."/>
            <person name="O'Malley M.A."/>
        </authorList>
    </citation>
    <scope>NUCLEOTIDE SEQUENCE [LARGE SCALE GENOMIC DNA]</scope>
    <source>
        <strain evidence="2 3">XII</strain>
    </source>
</reference>
<proteinExistence type="predicted"/>
<dbReference type="SUPFAM" id="SSF49464">
    <property type="entry name" value="Carboxypeptidase regulatory domain-like"/>
    <property type="match status" value="1"/>
</dbReference>
<keyword evidence="1" id="KW-1133">Transmembrane helix</keyword>
<protein>
    <recommendedName>
        <fullName evidence="4">PEGA domain-containing protein</fullName>
    </recommendedName>
</protein>
<keyword evidence="1" id="KW-0812">Transmembrane</keyword>
<evidence type="ECO:0000256" key="1">
    <source>
        <dbReference type="SAM" id="Phobius"/>
    </source>
</evidence>
<dbReference type="InterPro" id="IPR008969">
    <property type="entry name" value="CarboxyPept-like_regulatory"/>
</dbReference>
<comment type="caution">
    <text evidence="2">The sequence shown here is derived from an EMBL/GenBank/DDBJ whole genome shotgun (WGS) entry which is preliminary data.</text>
</comment>